<feature type="transmembrane region" description="Helical" evidence="1">
    <location>
        <begin position="76"/>
        <end position="97"/>
    </location>
</feature>
<name>A0A8D9EBC3_9HEMI</name>
<evidence type="ECO:0000256" key="1">
    <source>
        <dbReference type="SAM" id="Phobius"/>
    </source>
</evidence>
<dbReference type="EMBL" id="HBUF01515148">
    <property type="protein sequence ID" value="CAG6747643.1"/>
    <property type="molecule type" value="Transcribed_RNA"/>
</dbReference>
<dbReference type="AlphaFoldDB" id="A0A8D9EBC3"/>
<keyword evidence="1" id="KW-1133">Transmembrane helix</keyword>
<accession>A0A8D9EBC3</accession>
<reference evidence="2" key="1">
    <citation type="submission" date="2021-05" db="EMBL/GenBank/DDBJ databases">
        <authorList>
            <person name="Alioto T."/>
            <person name="Alioto T."/>
            <person name="Gomez Garrido J."/>
        </authorList>
    </citation>
    <scope>NUCLEOTIDE SEQUENCE</scope>
</reference>
<sequence>MRETRWIAAEYQKQKMKTREGVVMKRRKKLQQQAGQVRIGGKGTPRRKKKVKFCSWLGTRTTNLLRLRVSHLTTDVLPLMLVNCMIILSIIPHVVLFNQRGDL</sequence>
<keyword evidence="1" id="KW-0812">Transmembrane</keyword>
<protein>
    <submittedName>
        <fullName evidence="2">Uncharacterized protein</fullName>
    </submittedName>
</protein>
<keyword evidence="1" id="KW-0472">Membrane</keyword>
<proteinExistence type="predicted"/>
<evidence type="ECO:0000313" key="2">
    <source>
        <dbReference type="EMBL" id="CAG6747643.1"/>
    </source>
</evidence>
<organism evidence="2">
    <name type="scientific">Cacopsylla melanoneura</name>
    <dbReference type="NCBI Taxonomy" id="428564"/>
    <lineage>
        <taxon>Eukaryota</taxon>
        <taxon>Metazoa</taxon>
        <taxon>Ecdysozoa</taxon>
        <taxon>Arthropoda</taxon>
        <taxon>Hexapoda</taxon>
        <taxon>Insecta</taxon>
        <taxon>Pterygota</taxon>
        <taxon>Neoptera</taxon>
        <taxon>Paraneoptera</taxon>
        <taxon>Hemiptera</taxon>
        <taxon>Sternorrhyncha</taxon>
        <taxon>Psylloidea</taxon>
        <taxon>Psyllidae</taxon>
        <taxon>Psyllinae</taxon>
        <taxon>Cacopsylla</taxon>
    </lineage>
</organism>